<dbReference type="STRING" id="64791.A0A151WGY0"/>
<evidence type="ECO:0000313" key="1">
    <source>
        <dbReference type="EMBL" id="KYQ47077.1"/>
    </source>
</evidence>
<keyword evidence="2" id="KW-1185">Reference proteome</keyword>
<dbReference type="Proteomes" id="UP000075809">
    <property type="component" value="Unassembled WGS sequence"/>
</dbReference>
<name>A0A151WGY0_9HYME</name>
<accession>A0A151WGY0</accession>
<protein>
    <submittedName>
        <fullName evidence="1">Uncharacterized protein</fullName>
    </submittedName>
</protein>
<reference evidence="1 2" key="1">
    <citation type="submission" date="2015-09" db="EMBL/GenBank/DDBJ databases">
        <title>Trachymyrmex zeteki WGS genome.</title>
        <authorList>
            <person name="Nygaard S."/>
            <person name="Hu H."/>
            <person name="Boomsma J."/>
            <person name="Zhang G."/>
        </authorList>
    </citation>
    <scope>NUCLEOTIDE SEQUENCE [LARGE SCALE GENOMIC DNA]</scope>
    <source>
        <strain evidence="1">Tzet28-1</strain>
        <tissue evidence="1">Whole body</tissue>
    </source>
</reference>
<evidence type="ECO:0000313" key="2">
    <source>
        <dbReference type="Proteomes" id="UP000075809"/>
    </source>
</evidence>
<gene>
    <name evidence="1" type="ORF">ALC60_13911</name>
</gene>
<dbReference type="EMBL" id="KQ983139">
    <property type="protein sequence ID" value="KYQ47077.1"/>
    <property type="molecule type" value="Genomic_DNA"/>
</dbReference>
<dbReference type="AlphaFoldDB" id="A0A151WGY0"/>
<sequence length="82" mass="9250">MLIRRDLLIGMTWQDNKTAVSQKVAKNRANQTATGNTGCPLKLAEREQKILGIIGFDYVEGVQCPDAFPEEQVITIYYIPKH</sequence>
<proteinExistence type="predicted"/>
<organism evidence="1 2">
    <name type="scientific">Mycetomoellerius zeteki</name>
    <dbReference type="NCBI Taxonomy" id="64791"/>
    <lineage>
        <taxon>Eukaryota</taxon>
        <taxon>Metazoa</taxon>
        <taxon>Ecdysozoa</taxon>
        <taxon>Arthropoda</taxon>
        <taxon>Hexapoda</taxon>
        <taxon>Insecta</taxon>
        <taxon>Pterygota</taxon>
        <taxon>Neoptera</taxon>
        <taxon>Endopterygota</taxon>
        <taxon>Hymenoptera</taxon>
        <taxon>Apocrita</taxon>
        <taxon>Aculeata</taxon>
        <taxon>Formicoidea</taxon>
        <taxon>Formicidae</taxon>
        <taxon>Myrmicinae</taxon>
        <taxon>Mycetomoellerius</taxon>
    </lineage>
</organism>